<evidence type="ECO:0000313" key="2">
    <source>
        <dbReference type="EMBL" id="KAL3113302.1"/>
    </source>
</evidence>
<reference evidence="2 3" key="1">
    <citation type="submission" date="2024-10" db="EMBL/GenBank/DDBJ databases">
        <authorList>
            <person name="Kim D."/>
        </authorList>
    </citation>
    <scope>NUCLEOTIDE SEQUENCE [LARGE SCALE GENOMIC DNA]</scope>
    <source>
        <strain evidence="2">BH-2024</strain>
    </source>
</reference>
<evidence type="ECO:0000313" key="3">
    <source>
        <dbReference type="Proteomes" id="UP001620626"/>
    </source>
</evidence>
<dbReference type="AlphaFoldDB" id="A0ABD2LDJ5"/>
<comment type="caution">
    <text evidence="2">The sequence shown here is derived from an EMBL/GenBank/DDBJ whole genome shotgun (WGS) entry which is preliminary data.</text>
</comment>
<dbReference type="EMBL" id="JBICBT010000451">
    <property type="protein sequence ID" value="KAL3113302.1"/>
    <property type="molecule type" value="Genomic_DNA"/>
</dbReference>
<accession>A0ABD2LDJ5</accession>
<keyword evidence="1" id="KW-0732">Signal</keyword>
<name>A0ABD2LDJ5_9BILA</name>
<protein>
    <submittedName>
        <fullName evidence="2">Uncharacterized protein</fullName>
    </submittedName>
</protein>
<keyword evidence="3" id="KW-1185">Reference proteome</keyword>
<sequence length="158" mass="17878">MNKFVGIFVAVLLQFVSPFSAFSRVPTTTTERPIIYEPKEMVEIEVNLVNNTNNNNNSTNDALRKYRVEITNYVFFLVCDLKIRVQLPEGATLENVVNLKPFNGTTDQFIFPDSLRYLYVSKTLESQLSVKGGDGEPKITVLDAKAAFSPKKCRISKF</sequence>
<organism evidence="2 3">
    <name type="scientific">Heterodera trifolii</name>
    <dbReference type="NCBI Taxonomy" id="157864"/>
    <lineage>
        <taxon>Eukaryota</taxon>
        <taxon>Metazoa</taxon>
        <taxon>Ecdysozoa</taxon>
        <taxon>Nematoda</taxon>
        <taxon>Chromadorea</taxon>
        <taxon>Rhabditida</taxon>
        <taxon>Tylenchina</taxon>
        <taxon>Tylenchomorpha</taxon>
        <taxon>Tylenchoidea</taxon>
        <taxon>Heteroderidae</taxon>
        <taxon>Heteroderinae</taxon>
        <taxon>Heterodera</taxon>
    </lineage>
</organism>
<feature type="signal peptide" evidence="1">
    <location>
        <begin position="1"/>
        <end position="21"/>
    </location>
</feature>
<dbReference type="Proteomes" id="UP001620626">
    <property type="component" value="Unassembled WGS sequence"/>
</dbReference>
<feature type="chain" id="PRO_5044847866" evidence="1">
    <location>
        <begin position="22"/>
        <end position="158"/>
    </location>
</feature>
<evidence type="ECO:0000256" key="1">
    <source>
        <dbReference type="SAM" id="SignalP"/>
    </source>
</evidence>
<proteinExistence type="predicted"/>
<gene>
    <name evidence="2" type="ORF">niasHT_018917</name>
</gene>